<dbReference type="EMBL" id="BMAT01011802">
    <property type="protein sequence ID" value="GFR79535.1"/>
    <property type="molecule type" value="Genomic_DNA"/>
</dbReference>
<feature type="compositionally biased region" description="Low complexity" evidence="1">
    <location>
        <begin position="138"/>
        <end position="148"/>
    </location>
</feature>
<sequence>MFPQAPVELVVDLANYWNSLETGSPLSSEVYNPGQIKKSTSGRTLNTNICYLDREASRCEDVASNTQAELDRLFAYVQSLPDTPYNAKIKKQLTKATTTPKAPTPMKKHVRSKSIGASIKKRLPSLGRSKNRRQINGSSISSSSSSSSTDSKTATPSLTDLLQSPAVSLVDGARNPGHHSRSRRKRNHSVNALSECSPPKQESREPSLDTSDTPKAKPRNSSLPNVLTSNPEAAQTEMSNITEATSSSIATDSSSTNVAALQSTLWTSELSHGNNGIVNTACQLSPENKQPERPNPSTSPDENKFPAAKDQGHEPSPKKPVERERHQPGTSLVQTPLTPTSKVFQNEKEITYIPQQATNKSQKWIHERNMPLPNKHTRPCNAPGTPVMPRSLFRLAQCDTLETSI</sequence>
<organism evidence="2 3">
    <name type="scientific">Elysia marginata</name>
    <dbReference type="NCBI Taxonomy" id="1093978"/>
    <lineage>
        <taxon>Eukaryota</taxon>
        <taxon>Metazoa</taxon>
        <taxon>Spiralia</taxon>
        <taxon>Lophotrochozoa</taxon>
        <taxon>Mollusca</taxon>
        <taxon>Gastropoda</taxon>
        <taxon>Heterobranchia</taxon>
        <taxon>Euthyneura</taxon>
        <taxon>Panpulmonata</taxon>
        <taxon>Sacoglossa</taxon>
        <taxon>Placobranchoidea</taxon>
        <taxon>Plakobranchidae</taxon>
        <taxon>Elysia</taxon>
    </lineage>
</organism>
<dbReference type="Proteomes" id="UP000762676">
    <property type="component" value="Unassembled WGS sequence"/>
</dbReference>
<name>A0AAV4G4S0_9GAST</name>
<feature type="compositionally biased region" description="Basic and acidic residues" evidence="1">
    <location>
        <begin position="310"/>
        <end position="327"/>
    </location>
</feature>
<accession>A0AAV4G4S0</accession>
<proteinExistence type="predicted"/>
<feature type="compositionally biased region" description="Basic residues" evidence="1">
    <location>
        <begin position="119"/>
        <end position="133"/>
    </location>
</feature>
<feature type="region of interest" description="Disordered" evidence="1">
    <location>
        <begin position="277"/>
        <end position="336"/>
    </location>
</feature>
<feature type="compositionally biased region" description="Polar residues" evidence="1">
    <location>
        <begin position="216"/>
        <end position="234"/>
    </location>
</feature>
<evidence type="ECO:0000313" key="3">
    <source>
        <dbReference type="Proteomes" id="UP000762676"/>
    </source>
</evidence>
<feature type="compositionally biased region" description="Polar residues" evidence="1">
    <location>
        <begin position="149"/>
        <end position="166"/>
    </location>
</feature>
<feature type="compositionally biased region" description="Basic and acidic residues" evidence="1">
    <location>
        <begin position="201"/>
        <end position="215"/>
    </location>
</feature>
<dbReference type="AlphaFoldDB" id="A0AAV4G4S0"/>
<reference evidence="2 3" key="1">
    <citation type="journal article" date="2021" name="Elife">
        <title>Chloroplast acquisition without the gene transfer in kleptoplastic sea slugs, Plakobranchus ocellatus.</title>
        <authorList>
            <person name="Maeda T."/>
            <person name="Takahashi S."/>
            <person name="Yoshida T."/>
            <person name="Shimamura S."/>
            <person name="Takaki Y."/>
            <person name="Nagai Y."/>
            <person name="Toyoda A."/>
            <person name="Suzuki Y."/>
            <person name="Arimoto A."/>
            <person name="Ishii H."/>
            <person name="Satoh N."/>
            <person name="Nishiyama T."/>
            <person name="Hasebe M."/>
            <person name="Maruyama T."/>
            <person name="Minagawa J."/>
            <person name="Obokata J."/>
            <person name="Shigenobu S."/>
        </authorList>
    </citation>
    <scope>NUCLEOTIDE SEQUENCE [LARGE SCALE GENOMIC DNA]</scope>
</reference>
<keyword evidence="3" id="KW-1185">Reference proteome</keyword>
<feature type="region of interest" description="Disordered" evidence="1">
    <location>
        <begin position="94"/>
        <end position="234"/>
    </location>
</feature>
<gene>
    <name evidence="2" type="ORF">ElyMa_005877800</name>
</gene>
<feature type="compositionally biased region" description="Polar residues" evidence="1">
    <location>
        <begin position="277"/>
        <end position="288"/>
    </location>
</feature>
<feature type="compositionally biased region" description="Basic residues" evidence="1">
    <location>
        <begin position="176"/>
        <end position="188"/>
    </location>
</feature>
<evidence type="ECO:0000256" key="1">
    <source>
        <dbReference type="SAM" id="MobiDB-lite"/>
    </source>
</evidence>
<comment type="caution">
    <text evidence="2">The sequence shown here is derived from an EMBL/GenBank/DDBJ whole genome shotgun (WGS) entry which is preliminary data.</text>
</comment>
<feature type="compositionally biased region" description="Low complexity" evidence="1">
    <location>
        <begin position="94"/>
        <end position="105"/>
    </location>
</feature>
<evidence type="ECO:0000313" key="2">
    <source>
        <dbReference type="EMBL" id="GFR79535.1"/>
    </source>
</evidence>
<protein>
    <submittedName>
        <fullName evidence="2">Rho GTPase-activating protein 19</fullName>
    </submittedName>
</protein>